<evidence type="ECO:0000313" key="2">
    <source>
        <dbReference type="EMBL" id="MFI7441092.1"/>
    </source>
</evidence>
<dbReference type="EMBL" id="JBITMB010000003">
    <property type="protein sequence ID" value="MFI7441092.1"/>
    <property type="molecule type" value="Genomic_DNA"/>
</dbReference>
<name>A0ABW8A2S8_9ACTN</name>
<gene>
    <name evidence="2" type="ORF">ACIBP5_14150</name>
</gene>
<organism evidence="2 3">
    <name type="scientific">Nonomuraea indica</name>
    <dbReference type="NCBI Taxonomy" id="1581193"/>
    <lineage>
        <taxon>Bacteria</taxon>
        <taxon>Bacillati</taxon>
        <taxon>Actinomycetota</taxon>
        <taxon>Actinomycetes</taxon>
        <taxon>Streptosporangiales</taxon>
        <taxon>Streptosporangiaceae</taxon>
        <taxon>Nonomuraea</taxon>
    </lineage>
</organism>
<evidence type="ECO:0000256" key="1">
    <source>
        <dbReference type="SAM" id="MobiDB-lite"/>
    </source>
</evidence>
<accession>A0ABW8A2S8</accession>
<evidence type="ECO:0000313" key="3">
    <source>
        <dbReference type="Proteomes" id="UP001612928"/>
    </source>
</evidence>
<feature type="region of interest" description="Disordered" evidence="1">
    <location>
        <begin position="22"/>
        <end position="45"/>
    </location>
</feature>
<keyword evidence="3" id="KW-1185">Reference proteome</keyword>
<dbReference type="RefSeq" id="WP_397020896.1">
    <property type="nucleotide sequence ID" value="NZ_JBITMB010000003.1"/>
</dbReference>
<comment type="caution">
    <text evidence="2">The sequence shown here is derived from an EMBL/GenBank/DDBJ whole genome shotgun (WGS) entry which is preliminary data.</text>
</comment>
<sequence length="45" mass="4303">MIGTAGTTNVIAVLPEGGAAAIASRGSGPGHDQPPGHAAMELGTY</sequence>
<proteinExistence type="predicted"/>
<protein>
    <submittedName>
        <fullName evidence="2">Uncharacterized protein</fullName>
    </submittedName>
</protein>
<reference evidence="2 3" key="1">
    <citation type="submission" date="2024-10" db="EMBL/GenBank/DDBJ databases">
        <title>The Natural Products Discovery Center: Release of the First 8490 Sequenced Strains for Exploring Actinobacteria Biosynthetic Diversity.</title>
        <authorList>
            <person name="Kalkreuter E."/>
            <person name="Kautsar S.A."/>
            <person name="Yang D."/>
            <person name="Bader C.D."/>
            <person name="Teijaro C.N."/>
            <person name="Fluegel L."/>
            <person name="Davis C.M."/>
            <person name="Simpson J.R."/>
            <person name="Lauterbach L."/>
            <person name="Steele A.D."/>
            <person name="Gui C."/>
            <person name="Meng S."/>
            <person name="Li G."/>
            <person name="Viehrig K."/>
            <person name="Ye F."/>
            <person name="Su P."/>
            <person name="Kiefer A.F."/>
            <person name="Nichols A."/>
            <person name="Cepeda A.J."/>
            <person name="Yan W."/>
            <person name="Fan B."/>
            <person name="Jiang Y."/>
            <person name="Adhikari A."/>
            <person name="Zheng C.-J."/>
            <person name="Schuster L."/>
            <person name="Cowan T.M."/>
            <person name="Smanski M.J."/>
            <person name="Chevrette M.G."/>
            <person name="De Carvalho L.P.S."/>
            <person name="Shen B."/>
        </authorList>
    </citation>
    <scope>NUCLEOTIDE SEQUENCE [LARGE SCALE GENOMIC DNA]</scope>
    <source>
        <strain evidence="2 3">NPDC049503</strain>
    </source>
</reference>
<dbReference type="Proteomes" id="UP001612928">
    <property type="component" value="Unassembled WGS sequence"/>
</dbReference>